<evidence type="ECO:0000256" key="7">
    <source>
        <dbReference type="SAM" id="MobiDB-lite"/>
    </source>
</evidence>
<comment type="subcellular location">
    <subcellularLocation>
        <location evidence="1">Membrane</location>
    </subcellularLocation>
</comment>
<dbReference type="AlphaFoldDB" id="A0A7I8KBH4"/>
<proteinExistence type="predicted"/>
<keyword evidence="10" id="KW-1185">Reference proteome</keyword>
<dbReference type="Gene3D" id="3.30.40.10">
    <property type="entry name" value="Zinc/RING finger domain, C3HC4 (zinc finger)"/>
    <property type="match status" value="1"/>
</dbReference>
<keyword evidence="3 6" id="KW-0863">Zinc-finger</keyword>
<feature type="compositionally biased region" description="Low complexity" evidence="7">
    <location>
        <begin position="11"/>
        <end position="28"/>
    </location>
</feature>
<dbReference type="CDD" id="cd23119">
    <property type="entry name" value="RING-H2_NIPL1-like"/>
    <property type="match status" value="1"/>
</dbReference>
<evidence type="ECO:0000313" key="10">
    <source>
        <dbReference type="Proteomes" id="UP000663760"/>
    </source>
</evidence>
<evidence type="ECO:0000256" key="6">
    <source>
        <dbReference type="PROSITE-ProRule" id="PRU00175"/>
    </source>
</evidence>
<dbReference type="GO" id="GO:0008270">
    <property type="term" value="F:zinc ion binding"/>
    <property type="evidence" value="ECO:0007669"/>
    <property type="project" value="UniProtKB-KW"/>
</dbReference>
<evidence type="ECO:0000256" key="5">
    <source>
        <dbReference type="ARBA" id="ARBA00023136"/>
    </source>
</evidence>
<dbReference type="SUPFAM" id="SSF57850">
    <property type="entry name" value="RING/U-box"/>
    <property type="match status" value="1"/>
</dbReference>
<evidence type="ECO:0000259" key="8">
    <source>
        <dbReference type="PROSITE" id="PS50089"/>
    </source>
</evidence>
<sequence>MEVSRGASLYCSCPSSSSSCRPAHAAAAGDNDGSDPRTSSARPQAVEAEGVAAGVREANGLEGGGVSQFIPRLISGAVSGALTGLFALAGAVTGAVSGALAGRATDSGVLRGAGLGAVAGAVLSVEVLEASRAYWYADRFGYRNPSSMADFIDELLRGRFVRDQFAPAMFTAYRWQISISDLGHDENYDLFGEISPRGLSSESLKRLPRHVIEENPNGCGESTICTICLQDIEVGDTVRSLPRCSHTFHLVCVDKWLIKHVSCPMCRRDV</sequence>
<organism evidence="9 10">
    <name type="scientific">Spirodela intermedia</name>
    <name type="common">Intermediate duckweed</name>
    <dbReference type="NCBI Taxonomy" id="51605"/>
    <lineage>
        <taxon>Eukaryota</taxon>
        <taxon>Viridiplantae</taxon>
        <taxon>Streptophyta</taxon>
        <taxon>Embryophyta</taxon>
        <taxon>Tracheophyta</taxon>
        <taxon>Spermatophyta</taxon>
        <taxon>Magnoliopsida</taxon>
        <taxon>Liliopsida</taxon>
        <taxon>Araceae</taxon>
        <taxon>Lemnoideae</taxon>
        <taxon>Spirodela</taxon>
    </lineage>
</organism>
<dbReference type="PANTHER" id="PTHR46151:SF18">
    <property type="entry name" value="NEP1-INTERACTING PROTEIN-LIKE 2"/>
    <property type="match status" value="1"/>
</dbReference>
<keyword evidence="2" id="KW-0479">Metal-binding</keyword>
<reference evidence="9" key="1">
    <citation type="submission" date="2020-02" db="EMBL/GenBank/DDBJ databases">
        <authorList>
            <person name="Scholz U."/>
            <person name="Mascher M."/>
            <person name="Fiebig A."/>
        </authorList>
    </citation>
    <scope>NUCLEOTIDE SEQUENCE</scope>
</reference>
<dbReference type="GO" id="GO:0016020">
    <property type="term" value="C:membrane"/>
    <property type="evidence" value="ECO:0007669"/>
    <property type="project" value="UniProtKB-SubCell"/>
</dbReference>
<name>A0A7I8KBH4_SPIIN</name>
<evidence type="ECO:0000256" key="1">
    <source>
        <dbReference type="ARBA" id="ARBA00004370"/>
    </source>
</evidence>
<dbReference type="EMBL" id="LR746267">
    <property type="protein sequence ID" value="CAA7395023.1"/>
    <property type="molecule type" value="Genomic_DNA"/>
</dbReference>
<dbReference type="PANTHER" id="PTHR46151">
    <property type="entry name" value="NEP1-INTERACTING PROTEIN-LIKE 2"/>
    <property type="match status" value="1"/>
</dbReference>
<keyword evidence="5" id="KW-0472">Membrane</keyword>
<feature type="region of interest" description="Disordered" evidence="7">
    <location>
        <begin position="11"/>
        <end position="44"/>
    </location>
</feature>
<dbReference type="Pfam" id="PF13639">
    <property type="entry name" value="zf-RING_2"/>
    <property type="match status" value="1"/>
</dbReference>
<dbReference type="SMART" id="SM00184">
    <property type="entry name" value="RING"/>
    <property type="match status" value="1"/>
</dbReference>
<dbReference type="PROSITE" id="PS51257">
    <property type="entry name" value="PROKAR_LIPOPROTEIN"/>
    <property type="match status" value="1"/>
</dbReference>
<protein>
    <recommendedName>
        <fullName evidence="8">RING-type domain-containing protein</fullName>
    </recommendedName>
</protein>
<dbReference type="Proteomes" id="UP000663760">
    <property type="component" value="Chromosome 4"/>
</dbReference>
<dbReference type="PROSITE" id="PS50089">
    <property type="entry name" value="ZF_RING_2"/>
    <property type="match status" value="1"/>
</dbReference>
<dbReference type="InterPro" id="IPR013083">
    <property type="entry name" value="Znf_RING/FYVE/PHD"/>
</dbReference>
<accession>A0A7I8KBH4</accession>
<evidence type="ECO:0000313" key="9">
    <source>
        <dbReference type="EMBL" id="CAA7395023.1"/>
    </source>
</evidence>
<evidence type="ECO:0000256" key="2">
    <source>
        <dbReference type="ARBA" id="ARBA00022723"/>
    </source>
</evidence>
<feature type="domain" description="RING-type" evidence="8">
    <location>
        <begin position="225"/>
        <end position="267"/>
    </location>
</feature>
<gene>
    <name evidence="9" type="ORF">SI8410_04005684</name>
</gene>
<dbReference type="OrthoDB" id="9984778at2759"/>
<keyword evidence="4" id="KW-0862">Zinc</keyword>
<evidence type="ECO:0000256" key="3">
    <source>
        <dbReference type="ARBA" id="ARBA00022771"/>
    </source>
</evidence>
<dbReference type="InterPro" id="IPR001841">
    <property type="entry name" value="Znf_RING"/>
</dbReference>
<evidence type="ECO:0000256" key="4">
    <source>
        <dbReference type="ARBA" id="ARBA00022833"/>
    </source>
</evidence>